<protein>
    <recommendedName>
        <fullName evidence="1">Glycosyl transferase family 1 domain-containing protein</fullName>
    </recommendedName>
</protein>
<reference evidence="2" key="1">
    <citation type="journal article" date="2014" name="Front. Microbiol.">
        <title>High frequency of phylogenetically diverse reductive dehalogenase-homologous genes in deep subseafloor sedimentary metagenomes.</title>
        <authorList>
            <person name="Kawai M."/>
            <person name="Futagami T."/>
            <person name="Toyoda A."/>
            <person name="Takaki Y."/>
            <person name="Nishi S."/>
            <person name="Hori S."/>
            <person name="Arai W."/>
            <person name="Tsubouchi T."/>
            <person name="Morono Y."/>
            <person name="Uchiyama I."/>
            <person name="Ito T."/>
            <person name="Fujiyama A."/>
            <person name="Inagaki F."/>
            <person name="Takami H."/>
        </authorList>
    </citation>
    <scope>NUCLEOTIDE SEQUENCE</scope>
    <source>
        <strain evidence="2">Expedition CK06-06</strain>
    </source>
</reference>
<dbReference type="InterPro" id="IPR050194">
    <property type="entry name" value="Glycosyltransferase_grp1"/>
</dbReference>
<sequence>IVGPGDIEKFSNMAQKMNLADRIILTGAFPAKETQKIYGGSDVFVFTSKTETQGLVIGEAMMAEIPVVAFESQIQPEIYPKSMSLVVKNESEFSFAVLDILKNQEKRDKMVKMAKEFVLENFSREAMTKKQKALFLKLHNKSKI</sequence>
<feature type="domain" description="Glycosyl transferase family 1" evidence="1">
    <location>
        <begin position="1"/>
        <end position="116"/>
    </location>
</feature>
<dbReference type="CDD" id="cd03801">
    <property type="entry name" value="GT4_PimA-like"/>
    <property type="match status" value="1"/>
</dbReference>
<dbReference type="GO" id="GO:0016757">
    <property type="term" value="F:glycosyltransferase activity"/>
    <property type="evidence" value="ECO:0007669"/>
    <property type="project" value="InterPro"/>
</dbReference>
<comment type="caution">
    <text evidence="2">The sequence shown here is derived from an EMBL/GenBank/DDBJ whole genome shotgun (WGS) entry which is preliminary data.</text>
</comment>
<dbReference type="EMBL" id="BARV01012043">
    <property type="protein sequence ID" value="GAI15006.1"/>
    <property type="molecule type" value="Genomic_DNA"/>
</dbReference>
<evidence type="ECO:0000259" key="1">
    <source>
        <dbReference type="Pfam" id="PF00534"/>
    </source>
</evidence>
<gene>
    <name evidence="2" type="ORF">S06H3_22505</name>
</gene>
<proteinExistence type="predicted"/>
<dbReference type="Pfam" id="PF00534">
    <property type="entry name" value="Glycos_transf_1"/>
    <property type="match status" value="1"/>
</dbReference>
<evidence type="ECO:0000313" key="2">
    <source>
        <dbReference type="EMBL" id="GAI15006.1"/>
    </source>
</evidence>
<dbReference type="Gene3D" id="3.40.50.2000">
    <property type="entry name" value="Glycogen Phosphorylase B"/>
    <property type="match status" value="2"/>
</dbReference>
<accession>X1MAB0</accession>
<organism evidence="2">
    <name type="scientific">marine sediment metagenome</name>
    <dbReference type="NCBI Taxonomy" id="412755"/>
    <lineage>
        <taxon>unclassified sequences</taxon>
        <taxon>metagenomes</taxon>
        <taxon>ecological metagenomes</taxon>
    </lineage>
</organism>
<dbReference type="AlphaFoldDB" id="X1MAB0"/>
<dbReference type="PANTHER" id="PTHR45947:SF3">
    <property type="entry name" value="SULFOQUINOVOSYL TRANSFERASE SQD2"/>
    <property type="match status" value="1"/>
</dbReference>
<dbReference type="PANTHER" id="PTHR45947">
    <property type="entry name" value="SULFOQUINOVOSYL TRANSFERASE SQD2"/>
    <property type="match status" value="1"/>
</dbReference>
<name>X1MAB0_9ZZZZ</name>
<feature type="non-terminal residue" evidence="2">
    <location>
        <position position="1"/>
    </location>
</feature>
<dbReference type="SUPFAM" id="SSF53756">
    <property type="entry name" value="UDP-Glycosyltransferase/glycogen phosphorylase"/>
    <property type="match status" value="1"/>
</dbReference>
<dbReference type="InterPro" id="IPR001296">
    <property type="entry name" value="Glyco_trans_1"/>
</dbReference>